<proteinExistence type="predicted"/>
<keyword evidence="2" id="KW-1185">Reference proteome</keyword>
<comment type="caution">
    <text evidence="1">The sequence shown here is derived from an EMBL/GenBank/DDBJ whole genome shotgun (WGS) entry which is preliminary data.</text>
</comment>
<reference evidence="1" key="1">
    <citation type="journal article" date="2023" name="Science">
        <title>Genome structures resolve the early diversification of teleost fishes.</title>
        <authorList>
            <person name="Parey E."/>
            <person name="Louis A."/>
            <person name="Montfort J."/>
            <person name="Bouchez O."/>
            <person name="Roques C."/>
            <person name="Iampietro C."/>
            <person name="Lluch J."/>
            <person name="Castinel A."/>
            <person name="Donnadieu C."/>
            <person name="Desvignes T."/>
            <person name="Floi Bucao C."/>
            <person name="Jouanno E."/>
            <person name="Wen M."/>
            <person name="Mejri S."/>
            <person name="Dirks R."/>
            <person name="Jansen H."/>
            <person name="Henkel C."/>
            <person name="Chen W.J."/>
            <person name="Zahm M."/>
            <person name="Cabau C."/>
            <person name="Klopp C."/>
            <person name="Thompson A.W."/>
            <person name="Robinson-Rechavi M."/>
            <person name="Braasch I."/>
            <person name="Lecointre G."/>
            <person name="Bobe J."/>
            <person name="Postlethwait J.H."/>
            <person name="Berthelot C."/>
            <person name="Roest Crollius H."/>
            <person name="Guiguen Y."/>
        </authorList>
    </citation>
    <scope>NUCLEOTIDE SEQUENCE</scope>
    <source>
        <strain evidence="1">NC1722</strain>
    </source>
</reference>
<protein>
    <submittedName>
        <fullName evidence="1">Uncharacterized protein</fullName>
    </submittedName>
</protein>
<evidence type="ECO:0000313" key="2">
    <source>
        <dbReference type="Proteomes" id="UP001221898"/>
    </source>
</evidence>
<dbReference type="EMBL" id="JAINUG010000173">
    <property type="protein sequence ID" value="KAJ8390150.1"/>
    <property type="molecule type" value="Genomic_DNA"/>
</dbReference>
<organism evidence="1 2">
    <name type="scientific">Aldrovandia affinis</name>
    <dbReference type="NCBI Taxonomy" id="143900"/>
    <lineage>
        <taxon>Eukaryota</taxon>
        <taxon>Metazoa</taxon>
        <taxon>Chordata</taxon>
        <taxon>Craniata</taxon>
        <taxon>Vertebrata</taxon>
        <taxon>Euteleostomi</taxon>
        <taxon>Actinopterygii</taxon>
        <taxon>Neopterygii</taxon>
        <taxon>Teleostei</taxon>
        <taxon>Notacanthiformes</taxon>
        <taxon>Halosauridae</taxon>
        <taxon>Aldrovandia</taxon>
    </lineage>
</organism>
<name>A0AAD7WB65_9TELE</name>
<sequence length="87" mass="9828">MFFIDSRQEHRQFLCDNLKSDVGVAGYLDRTDPHPRTRLTPALHNQLIQVLMWGSTPALYNQLIWRLLAGLNRGHAGLIGTADSRDG</sequence>
<evidence type="ECO:0000313" key="1">
    <source>
        <dbReference type="EMBL" id="KAJ8390150.1"/>
    </source>
</evidence>
<dbReference type="AlphaFoldDB" id="A0AAD7WB65"/>
<dbReference type="Proteomes" id="UP001221898">
    <property type="component" value="Unassembled WGS sequence"/>
</dbReference>
<accession>A0AAD7WB65</accession>
<gene>
    <name evidence="1" type="ORF">AAFF_G00110240</name>
</gene>